<dbReference type="CDD" id="cd01647">
    <property type="entry name" value="RT_LTR"/>
    <property type="match status" value="1"/>
</dbReference>
<dbReference type="InterPro" id="IPR028919">
    <property type="entry name" value="Viral_movement"/>
</dbReference>
<dbReference type="Proteomes" id="UP000288805">
    <property type="component" value="Unassembled WGS sequence"/>
</dbReference>
<dbReference type="PANTHER" id="PTHR47599:SF4">
    <property type="entry name" value="POLYPROTEIN"/>
    <property type="match status" value="1"/>
</dbReference>
<reference evidence="2 3" key="1">
    <citation type="journal article" date="2018" name="PLoS Genet.">
        <title>Population sequencing reveals clonal diversity and ancestral inbreeding in the grapevine cultivar Chardonnay.</title>
        <authorList>
            <person name="Roach M.J."/>
            <person name="Johnson D.L."/>
            <person name="Bohlmann J."/>
            <person name="van Vuuren H.J."/>
            <person name="Jones S.J."/>
            <person name="Pretorius I.S."/>
            <person name="Schmidt S.A."/>
            <person name="Borneman A.R."/>
        </authorList>
    </citation>
    <scope>NUCLEOTIDE SEQUENCE [LARGE SCALE GENOMIC DNA]</scope>
    <source>
        <strain evidence="3">cv. Chardonnay</strain>
        <tissue evidence="2">Leaf</tissue>
    </source>
</reference>
<organism evidence="2 3">
    <name type="scientific">Vitis vinifera</name>
    <name type="common">Grape</name>
    <dbReference type="NCBI Taxonomy" id="29760"/>
    <lineage>
        <taxon>Eukaryota</taxon>
        <taxon>Viridiplantae</taxon>
        <taxon>Streptophyta</taxon>
        <taxon>Embryophyta</taxon>
        <taxon>Tracheophyta</taxon>
        <taxon>Spermatophyta</taxon>
        <taxon>Magnoliopsida</taxon>
        <taxon>eudicotyledons</taxon>
        <taxon>Gunneridae</taxon>
        <taxon>Pentapetalae</taxon>
        <taxon>rosids</taxon>
        <taxon>Vitales</taxon>
        <taxon>Vitaceae</taxon>
        <taxon>Viteae</taxon>
        <taxon>Vitis</taxon>
    </lineage>
</organism>
<dbReference type="Gene3D" id="3.30.70.270">
    <property type="match status" value="3"/>
</dbReference>
<evidence type="ECO:0000313" key="3">
    <source>
        <dbReference type="Proteomes" id="UP000288805"/>
    </source>
</evidence>
<gene>
    <name evidence="2" type="primary">POLG_6</name>
    <name evidence="2" type="ORF">CK203_010043</name>
</gene>
<evidence type="ECO:0000313" key="2">
    <source>
        <dbReference type="EMBL" id="RVX12954.1"/>
    </source>
</evidence>
<comment type="caution">
    <text evidence="2">The sequence shown here is derived from an EMBL/GenBank/DDBJ whole genome shotgun (WGS) entry which is preliminary data.</text>
</comment>
<dbReference type="Gene3D" id="3.10.10.10">
    <property type="entry name" value="HIV Type 1 Reverse Transcriptase, subunit A, domain 1"/>
    <property type="match status" value="1"/>
</dbReference>
<dbReference type="SUPFAM" id="SSF56672">
    <property type="entry name" value="DNA/RNA polymerases"/>
    <property type="match status" value="1"/>
</dbReference>
<sequence length="813" mass="94188">MSRRSSDSQDTVVNSEEINYPKIQNDLDDWKLPKVSNQEIYKKGTFKFFTDYTIKTSEMTVSLEQDDQVIRLLDNRSVEKHKKDGYNFIHFGMIQVAAKPLTRLGLNTAIVMCLRDNRHLEYRDSIIGAVQAGLNDGPVYFQCYPNFTVRLRDADILDSVVLHIKTHGFKIKPGNSPVSIITRFAYKSMNTSVGSGLFAPVLKILWKDVDFPENWHFANAVPAIAQRSESIEQIVQYPDGGGELVFSKSFRHSSSPRVSVYEPSRASSSSIPVRTTREEEGSSSGNPKNDESPVMSPTYSQMINTISLSDEDFEINKDLLRKDFYSEVNKQRNDWFFSTVPKDKQEKRIILNALTIKDLQEEIGQYKKDIENLRQPTSSEIPYPSGLYQQGAALNCLQEGLVPTQFYEKTRQALFGANGKKLIIKYKLSNAHICNQGICIKQTFILVKDLKEKVSLEKQHEVELPYEPDFSEKNIPTKARPIQMNKDLLSYCEKEIQDLMDKKLIRKSKSPWSCSAFYVQKQAELERGTPRLVINYKPLNDVLRWIRYPIPNKKDLLQRLGKSKVFSKFDMKSGFGKSRLQKKIFSDFIIVYIDDVLIYSDSVEQHWKHLNRNFHPIQRSIEFADKFPDEIKDKKQLQRFLGSLNYMSDFIQDLSQLCAPLRQRLKKNPVPWNEDHTKIVKIDSQDHGPKKDKQPFREGMRFLKGKLELVDFHKLMLKAQATFSHWKMNRRPTRLSYPLLFSDICAEPIIKQIKHWRARTICRDFEAFPGNMGHLIAADSCHQIFCGKKLDPLPAMTITEDIKLLDEHRKDYF</sequence>
<dbReference type="Pfam" id="PF01107">
    <property type="entry name" value="MP"/>
    <property type="match status" value="1"/>
</dbReference>
<dbReference type="InterPro" id="IPR043128">
    <property type="entry name" value="Rev_trsase/Diguanyl_cyclase"/>
</dbReference>
<name>A0A438JVF9_VITVI</name>
<dbReference type="PANTHER" id="PTHR47599">
    <property type="entry name" value="CELL-TO-CELL MOVEMENT PROTEIN"/>
    <property type="match status" value="1"/>
</dbReference>
<dbReference type="EMBL" id="QGNW01000026">
    <property type="protein sequence ID" value="RVX12954.1"/>
    <property type="molecule type" value="Genomic_DNA"/>
</dbReference>
<evidence type="ECO:0000256" key="1">
    <source>
        <dbReference type="SAM" id="MobiDB-lite"/>
    </source>
</evidence>
<protein>
    <submittedName>
        <fullName evidence="2">Polyprotein</fullName>
    </submittedName>
</protein>
<dbReference type="InterPro" id="IPR051596">
    <property type="entry name" value="Caulimoviridae_Movement"/>
</dbReference>
<dbReference type="AlphaFoldDB" id="A0A438JVF9"/>
<dbReference type="InterPro" id="IPR043502">
    <property type="entry name" value="DNA/RNA_pol_sf"/>
</dbReference>
<feature type="region of interest" description="Disordered" evidence="1">
    <location>
        <begin position="257"/>
        <end position="297"/>
    </location>
</feature>
<proteinExistence type="predicted"/>
<accession>A0A438JVF9</accession>